<reference evidence="1" key="1">
    <citation type="submission" date="2023-06" db="EMBL/GenBank/DDBJ databases">
        <title>Sysu t00192.</title>
        <authorList>
            <person name="Gao L."/>
            <person name="Fang B.-Z."/>
            <person name="Li W.-J."/>
        </authorList>
    </citation>
    <scope>NUCLEOTIDE SEQUENCE</scope>
    <source>
        <strain evidence="1">SYSU T00192</strain>
    </source>
</reference>
<accession>A0ABT8GA04</accession>
<gene>
    <name evidence="1" type="ORF">QQX09_08060</name>
</gene>
<dbReference type="EMBL" id="JAUHPW010000005">
    <property type="protein sequence ID" value="MDN4475809.1"/>
    <property type="molecule type" value="Genomic_DNA"/>
</dbReference>
<keyword evidence="2" id="KW-1185">Reference proteome</keyword>
<dbReference type="RefSeq" id="WP_301133242.1">
    <property type="nucleotide sequence ID" value="NZ_JAUHPW010000005.1"/>
</dbReference>
<evidence type="ECO:0000313" key="1">
    <source>
        <dbReference type="EMBL" id="MDN4475809.1"/>
    </source>
</evidence>
<dbReference type="Proteomes" id="UP001172728">
    <property type="component" value="Unassembled WGS sequence"/>
</dbReference>
<protein>
    <submittedName>
        <fullName evidence="1">Uncharacterized protein</fullName>
    </submittedName>
</protein>
<name>A0ABT8GA04_9MICO</name>
<organism evidence="1 2">
    <name type="scientific">Demequina litoralis</name>
    <dbReference type="NCBI Taxonomy" id="3051660"/>
    <lineage>
        <taxon>Bacteria</taxon>
        <taxon>Bacillati</taxon>
        <taxon>Actinomycetota</taxon>
        <taxon>Actinomycetes</taxon>
        <taxon>Micrococcales</taxon>
        <taxon>Demequinaceae</taxon>
        <taxon>Demequina</taxon>
    </lineage>
</organism>
<sequence length="274" mass="29721">MVSLGGPMRWDARVVGHLVRVWAPGIAKNCGAAEAMPSVLAAFVRFVHRREGVDRVTSREVAREIHEAVQAGFGSGEWSGRGYRDPWLRDAAVREEGERARERLAASVGGPDALAALDAEPIPDEDFVWDGIADDIRTRVAEHLVLLDEVANGHLDVEHRTAMRRLLARIAIADAATFRRECSVVRGAAGMCLVVCEANDTVAAYRQGANVKVLAGWFGTDGGVSGRAHTFRRAIGAPFVLDRIGTREPMPLGSADLLVSSRRAAIIEERDRLA</sequence>
<evidence type="ECO:0000313" key="2">
    <source>
        <dbReference type="Proteomes" id="UP001172728"/>
    </source>
</evidence>
<comment type="caution">
    <text evidence="1">The sequence shown here is derived from an EMBL/GenBank/DDBJ whole genome shotgun (WGS) entry which is preliminary data.</text>
</comment>
<proteinExistence type="predicted"/>